<evidence type="ECO:0008006" key="4">
    <source>
        <dbReference type="Google" id="ProtNLM"/>
    </source>
</evidence>
<feature type="transmembrane region" description="Helical" evidence="1">
    <location>
        <begin position="333"/>
        <end position="354"/>
    </location>
</feature>
<feature type="transmembrane region" description="Helical" evidence="1">
    <location>
        <begin position="138"/>
        <end position="155"/>
    </location>
</feature>
<dbReference type="EMBL" id="JAHHGZ010000013">
    <property type="protein sequence ID" value="MBW4668510.1"/>
    <property type="molecule type" value="Genomic_DNA"/>
</dbReference>
<dbReference type="InterPro" id="IPR044200">
    <property type="entry name" value="At5g03900-like"/>
</dbReference>
<keyword evidence="1" id="KW-1133">Transmembrane helix</keyword>
<accession>A0A951QM57</accession>
<sequence>MAPNPSIMQAVEQLGYRVTVGDVATQAGLNVGEANLGLLALASDAGGHMQVASTGDIVYEFSKNFRAILRRKYFRLQLAEWWKKVWGVLFYLIRISFGVFLVASIALIAIAIIAITIAANSDRDNGNNSGGSRGGGGGFGFFYFPDLFWYFSPGYEERRREERRRGGQEESELNFFEAVFSFLFGDGNPNANLDERRWQEIAGVIRKNRGAIVAEQVSPYLDDIGEKYQQEYEDYMLPVLTRFNGQPSVSPEGSIVYYFPELQVSAGKKRRQSASVYLEEFPWRFSAAPSGQIMLSAGLGVANFVGALVLGSLLRDGAVAAQLGGLVAFVQGIYWVLLAYGTGFLGVPLVRYFWIKWRNSQIASRNRDRLSRAKILASTDPALEQKIAYASQFAAEKVIGNEDLVYSTETDLLEQEVERSAQIDAEWQRRLNEGS</sequence>
<dbReference type="PANTHER" id="PTHR47380:SF4">
    <property type="entry name" value="OS02G0533000 PROTEIN"/>
    <property type="match status" value="1"/>
</dbReference>
<feature type="transmembrane region" description="Helical" evidence="1">
    <location>
        <begin position="293"/>
        <end position="313"/>
    </location>
</feature>
<organism evidence="2 3">
    <name type="scientific">Cyanomargarita calcarea GSE-NOS-MK-12-04C</name>
    <dbReference type="NCBI Taxonomy" id="2839659"/>
    <lineage>
        <taxon>Bacteria</taxon>
        <taxon>Bacillati</taxon>
        <taxon>Cyanobacteriota</taxon>
        <taxon>Cyanophyceae</taxon>
        <taxon>Nostocales</taxon>
        <taxon>Cyanomargaritaceae</taxon>
        <taxon>Cyanomargarita</taxon>
    </lineage>
</organism>
<reference evidence="2" key="1">
    <citation type="submission" date="2021-05" db="EMBL/GenBank/DDBJ databases">
        <authorList>
            <person name="Pietrasiak N."/>
            <person name="Ward R."/>
            <person name="Stajich J.E."/>
            <person name="Kurbessoian T."/>
        </authorList>
    </citation>
    <scope>NUCLEOTIDE SEQUENCE</scope>
    <source>
        <strain evidence="2">GSE-NOS-MK-12-04C</strain>
    </source>
</reference>
<feature type="transmembrane region" description="Helical" evidence="1">
    <location>
        <begin position="85"/>
        <end position="118"/>
    </location>
</feature>
<gene>
    <name evidence="2" type="ORF">KME60_14050</name>
</gene>
<dbReference type="PANTHER" id="PTHR47380">
    <property type="entry name" value="OS02G0533000 PROTEIN"/>
    <property type="match status" value="1"/>
</dbReference>
<dbReference type="AlphaFoldDB" id="A0A951QM57"/>
<comment type="caution">
    <text evidence="2">The sequence shown here is derived from an EMBL/GenBank/DDBJ whole genome shotgun (WGS) entry which is preliminary data.</text>
</comment>
<keyword evidence="1" id="KW-0472">Membrane</keyword>
<name>A0A951QM57_9CYAN</name>
<evidence type="ECO:0000256" key="1">
    <source>
        <dbReference type="SAM" id="Phobius"/>
    </source>
</evidence>
<evidence type="ECO:0000313" key="3">
    <source>
        <dbReference type="Proteomes" id="UP000729701"/>
    </source>
</evidence>
<dbReference type="Proteomes" id="UP000729701">
    <property type="component" value="Unassembled WGS sequence"/>
</dbReference>
<keyword evidence="1" id="KW-0812">Transmembrane</keyword>
<protein>
    <recommendedName>
        <fullName evidence="4">Iron-sulfur cluster biosynthesis family protein</fullName>
    </recommendedName>
</protein>
<reference evidence="2" key="2">
    <citation type="journal article" date="2022" name="Microbiol. Resour. Announc.">
        <title>Metagenome Sequencing to Explore Phylogenomics of Terrestrial Cyanobacteria.</title>
        <authorList>
            <person name="Ward R.D."/>
            <person name="Stajich J.E."/>
            <person name="Johansen J.R."/>
            <person name="Huntemann M."/>
            <person name="Clum A."/>
            <person name="Foster B."/>
            <person name="Foster B."/>
            <person name="Roux S."/>
            <person name="Palaniappan K."/>
            <person name="Varghese N."/>
            <person name="Mukherjee S."/>
            <person name="Reddy T.B.K."/>
            <person name="Daum C."/>
            <person name="Copeland A."/>
            <person name="Chen I.A."/>
            <person name="Ivanova N.N."/>
            <person name="Kyrpides N.C."/>
            <person name="Shapiro N."/>
            <person name="Eloe-Fadrosh E.A."/>
            <person name="Pietrasiak N."/>
        </authorList>
    </citation>
    <scope>NUCLEOTIDE SEQUENCE</scope>
    <source>
        <strain evidence="2">GSE-NOS-MK-12-04C</strain>
    </source>
</reference>
<evidence type="ECO:0000313" key="2">
    <source>
        <dbReference type="EMBL" id="MBW4668510.1"/>
    </source>
</evidence>
<proteinExistence type="predicted"/>